<evidence type="ECO:0000256" key="1">
    <source>
        <dbReference type="ARBA" id="ARBA00022723"/>
    </source>
</evidence>
<evidence type="ECO:0000313" key="4">
    <source>
        <dbReference type="Proteomes" id="UP000254802"/>
    </source>
</evidence>
<proteinExistence type="predicted"/>
<keyword evidence="1" id="KW-0479">Metal-binding</keyword>
<dbReference type="EC" id="3.4.24.55" evidence="3"/>
<keyword evidence="3" id="KW-0645">Protease</keyword>
<dbReference type="GO" id="GO:0006508">
    <property type="term" value="P:proteolysis"/>
    <property type="evidence" value="ECO:0007669"/>
    <property type="project" value="UniProtKB-KW"/>
</dbReference>
<evidence type="ECO:0000313" key="3">
    <source>
        <dbReference type="EMBL" id="STY60064.1"/>
    </source>
</evidence>
<dbReference type="InterPro" id="IPR054734">
    <property type="entry name" value="PqqF-like_C_4"/>
</dbReference>
<dbReference type="Proteomes" id="UP000254802">
    <property type="component" value="Unassembled WGS sequence"/>
</dbReference>
<accession>A0A378MVE5</accession>
<gene>
    <name evidence="3" type="primary">ptrA_3</name>
    <name evidence="3" type="ORF">NCTC10638_01257</name>
</gene>
<dbReference type="SUPFAM" id="SSF63411">
    <property type="entry name" value="LuxS/MPP-like metallohydrolase"/>
    <property type="match status" value="1"/>
</dbReference>
<organism evidence="3 4">
    <name type="scientific">Mannheimia haemolytica</name>
    <name type="common">Pasteurella haemolytica</name>
    <dbReference type="NCBI Taxonomy" id="75985"/>
    <lineage>
        <taxon>Bacteria</taxon>
        <taxon>Pseudomonadati</taxon>
        <taxon>Pseudomonadota</taxon>
        <taxon>Gammaproteobacteria</taxon>
        <taxon>Pasteurellales</taxon>
        <taxon>Pasteurellaceae</taxon>
        <taxon>Mannheimia</taxon>
    </lineage>
</organism>
<reference evidence="3 4" key="1">
    <citation type="submission" date="2018-06" db="EMBL/GenBank/DDBJ databases">
        <authorList>
            <consortium name="Pathogen Informatics"/>
            <person name="Doyle S."/>
        </authorList>
    </citation>
    <scope>NUCLEOTIDE SEQUENCE [LARGE SCALE GENOMIC DNA]</scope>
    <source>
        <strain evidence="3 4">NCTC10638</strain>
    </source>
</reference>
<evidence type="ECO:0000259" key="2">
    <source>
        <dbReference type="Pfam" id="PF22456"/>
    </source>
</evidence>
<protein>
    <submittedName>
        <fullName evidence="3">Protease 3</fullName>
        <ecNumber evidence="3">3.4.24.55</ecNumber>
    </submittedName>
</protein>
<dbReference type="AlphaFoldDB" id="A0A378MVE5"/>
<dbReference type="EMBL" id="UGPN01000002">
    <property type="protein sequence ID" value="STY60064.1"/>
    <property type="molecule type" value="Genomic_DNA"/>
</dbReference>
<dbReference type="Pfam" id="PF22456">
    <property type="entry name" value="PqqF-like_C_4"/>
    <property type="match status" value="1"/>
</dbReference>
<dbReference type="InterPro" id="IPR011249">
    <property type="entry name" value="Metalloenz_LuxS/M16"/>
</dbReference>
<sequence length="122" mass="14064">MDVSTSQRKINVIKSVPNEDNALLMAFMPNGYNELESLTRAKLLRSIISRWYFDDLRTDKQLGYVVYATDNIIGKTAGIQFMVQSPNTTPAGILEHNERFFTQSFERLKIYLMRNLENIVIA</sequence>
<name>A0A378MVE5_MANHA</name>
<dbReference type="GO" id="GO:0004222">
    <property type="term" value="F:metalloendopeptidase activity"/>
    <property type="evidence" value="ECO:0007669"/>
    <property type="project" value="UniProtKB-EC"/>
</dbReference>
<dbReference type="Gene3D" id="3.30.830.10">
    <property type="entry name" value="Metalloenzyme, LuxS/M16 peptidase-like"/>
    <property type="match status" value="1"/>
</dbReference>
<dbReference type="GO" id="GO:0046872">
    <property type="term" value="F:metal ion binding"/>
    <property type="evidence" value="ECO:0007669"/>
    <property type="project" value="UniProtKB-KW"/>
</dbReference>
<feature type="domain" description="Coenzyme PQQ synthesis protein F-like C-terminal lobe" evidence="2">
    <location>
        <begin position="43"/>
        <end position="109"/>
    </location>
</feature>
<keyword evidence="3" id="KW-0378">Hydrolase</keyword>